<dbReference type="Proteomes" id="UP000276886">
    <property type="component" value="Unassembled WGS sequence"/>
</dbReference>
<organism evidence="1 2">
    <name type="scientific">Pseudomonas syringae pv. pisi</name>
    <dbReference type="NCBI Taxonomy" id="59510"/>
    <lineage>
        <taxon>Bacteria</taxon>
        <taxon>Pseudomonadati</taxon>
        <taxon>Pseudomonadota</taxon>
        <taxon>Gammaproteobacteria</taxon>
        <taxon>Pseudomonadales</taxon>
        <taxon>Pseudomonadaceae</taxon>
        <taxon>Pseudomonas</taxon>
        <taxon>Pseudomonas syringae</taxon>
    </lineage>
</organism>
<gene>
    <name evidence="1" type="ORF">ALQ44_02609</name>
</gene>
<reference evidence="1 2" key="1">
    <citation type="submission" date="2018-08" db="EMBL/GenBank/DDBJ databases">
        <title>Recombination of ecologically and evolutionarily significant loci maintains genetic cohesion in the Pseudomonas syringae species complex.</title>
        <authorList>
            <person name="Dillon M."/>
            <person name="Thakur S."/>
            <person name="Almeida R.N.D."/>
            <person name="Weir B.S."/>
            <person name="Guttman D.S."/>
        </authorList>
    </citation>
    <scope>NUCLEOTIDE SEQUENCE [LARGE SCALE GENOMIC DNA]</scope>
    <source>
        <strain evidence="1 2">ICMP 2788</strain>
    </source>
</reference>
<proteinExistence type="predicted"/>
<protein>
    <submittedName>
        <fullName evidence="1">Type III effector HopA1</fullName>
    </submittedName>
</protein>
<dbReference type="RefSeq" id="WP_110766664.1">
    <property type="nucleotide sequence ID" value="NZ_QJTX01000007.1"/>
</dbReference>
<name>A0A2V4QPL3_PSESJ</name>
<comment type="caution">
    <text evidence="1">The sequence shown here is derived from an EMBL/GenBank/DDBJ whole genome shotgun (WGS) entry which is preliminary data.</text>
</comment>
<accession>A0A2V4QPL3</accession>
<dbReference type="Pfam" id="PF17914">
    <property type="entry name" value="HopA1"/>
    <property type="match status" value="1"/>
</dbReference>
<evidence type="ECO:0000313" key="1">
    <source>
        <dbReference type="EMBL" id="RMO24765.1"/>
    </source>
</evidence>
<dbReference type="AlphaFoldDB" id="A0A2V4QPL3"/>
<dbReference type="InterPro" id="IPR040871">
    <property type="entry name" value="HopA1"/>
</dbReference>
<dbReference type="EMBL" id="RBPQ01000197">
    <property type="protein sequence ID" value="RMO24765.1"/>
    <property type="molecule type" value="Genomic_DNA"/>
</dbReference>
<dbReference type="Gene3D" id="6.10.20.120">
    <property type="match status" value="1"/>
</dbReference>
<sequence>MNPIHNRFSNIEVLRHSSLDDIQALKSEGHLEVNGKSYKISAAESGEITVLKPDQPSKANKFFKVATHLVGVKSQREQIAQVINEKMATAPRLDRMPGRRMNPEEGGSSSVANAIKLAEAQLSAKKTFASLQQWAEAAQKARRKDEEHVYMMYKDDVPGTTPMNTRQQSNYLHTLKALNEQNQLIIRPQSQDHLRNKELDLNAFMAERPESRDGFYRLMPKKDRDPGKDSGRLTIGVEPKYAAQLAHAMVTLIDRDKSVTQGKVAGPANYGKRTDSAILYINGDLETAARLAEELKTLSGIPADGFVEHTPLSMQSTGRGFSYAEDADKNQISHGLSRARVIVDALKLEGPLDARLKTALAAHGFDTENPALRKSR</sequence>
<evidence type="ECO:0000313" key="2">
    <source>
        <dbReference type="Proteomes" id="UP000276886"/>
    </source>
</evidence>